<evidence type="ECO:0000313" key="2">
    <source>
        <dbReference type="EMBL" id="RHA56710.1"/>
    </source>
</evidence>
<evidence type="ECO:0008006" key="4">
    <source>
        <dbReference type="Google" id="ProtNLM"/>
    </source>
</evidence>
<dbReference type="Proteomes" id="UP000284598">
    <property type="component" value="Unassembled WGS sequence"/>
</dbReference>
<evidence type="ECO:0000313" key="3">
    <source>
        <dbReference type="Proteomes" id="UP000284598"/>
    </source>
</evidence>
<dbReference type="InterPro" id="IPR043765">
    <property type="entry name" value="DUF5711"/>
</dbReference>
<evidence type="ECO:0000256" key="1">
    <source>
        <dbReference type="SAM" id="Phobius"/>
    </source>
</evidence>
<keyword evidence="1" id="KW-0472">Membrane</keyword>
<keyword evidence="1" id="KW-0812">Transmembrane</keyword>
<organism evidence="2 3">
    <name type="scientific">Eubacterium ventriosum</name>
    <dbReference type="NCBI Taxonomy" id="39496"/>
    <lineage>
        <taxon>Bacteria</taxon>
        <taxon>Bacillati</taxon>
        <taxon>Bacillota</taxon>
        <taxon>Clostridia</taxon>
        <taxon>Eubacteriales</taxon>
        <taxon>Eubacteriaceae</taxon>
        <taxon>Eubacterium</taxon>
    </lineage>
</organism>
<accession>A0A413S4T3</accession>
<proteinExistence type="predicted"/>
<dbReference type="InterPro" id="IPR036322">
    <property type="entry name" value="WD40_repeat_dom_sf"/>
</dbReference>
<dbReference type="EMBL" id="QSFO01000002">
    <property type="protein sequence ID" value="RHA56710.1"/>
    <property type="molecule type" value="Genomic_DNA"/>
</dbReference>
<dbReference type="AlphaFoldDB" id="A0A413S4T3"/>
<name>A0A413S4T3_9FIRM</name>
<comment type="caution">
    <text evidence="2">The sequence shown here is derived from an EMBL/GenBank/DDBJ whole genome shotgun (WGS) entry which is preliminary data.</text>
</comment>
<protein>
    <recommendedName>
        <fullName evidence="4">WD40 repeat domain-containing protein</fullName>
    </recommendedName>
</protein>
<feature type="transmembrane region" description="Helical" evidence="1">
    <location>
        <begin position="71"/>
        <end position="91"/>
    </location>
</feature>
<sequence length="436" mass="50267">MITQSRKDKKYYCLNKKMVSLFSRYCIIFNRFNKGSEIVANKYIRKFRRLKKEGQNSTYMKNTKKVFEKRAVKLGIIVAVILIIVGALFFYKKYHKYTTYKIIESTNIKGGASSKYIPFGDYVIKYSYDGIAYIKDKETVWEEAYEMKQPIIDVCDDYVAIADKNTNDIFIYNDKGRQGQVSVSYPIVKLEVAKQGVVAALLEDKTSNYIEVYDKEGKQLVSHKSIIDENGYPINFSMSDDGERMAVSYLTVKNGSFENKIQFYDFSNSGKNIENRMVKEFSGYGETIVPTISYVSNSQVVAIGEDIVSIYKVGNKDITKKDIKIKEEIQKVFYNDKYVGLVFKNASTDRPYRIEVYNSSGSQILNSTVDMDFENVTFAGDNILMYSDMRCEILSIKGVKKFQTNFKGQIYGLMPYDDSKTYLLMTNSKIQKIRLK</sequence>
<gene>
    <name evidence="2" type="ORF">DW929_02365</name>
</gene>
<reference evidence="2 3" key="1">
    <citation type="submission" date="2018-08" db="EMBL/GenBank/DDBJ databases">
        <title>A genome reference for cultivated species of the human gut microbiota.</title>
        <authorList>
            <person name="Zou Y."/>
            <person name="Xue W."/>
            <person name="Luo G."/>
        </authorList>
    </citation>
    <scope>NUCLEOTIDE SEQUENCE [LARGE SCALE GENOMIC DNA]</scope>
    <source>
        <strain evidence="2 3">AM43-2</strain>
    </source>
</reference>
<keyword evidence="1" id="KW-1133">Transmembrane helix</keyword>
<dbReference type="SUPFAM" id="SSF50978">
    <property type="entry name" value="WD40 repeat-like"/>
    <property type="match status" value="1"/>
</dbReference>
<dbReference type="Pfam" id="PF18975">
    <property type="entry name" value="DUF5711"/>
    <property type="match status" value="1"/>
</dbReference>